<feature type="compositionally biased region" description="Basic and acidic residues" evidence="1">
    <location>
        <begin position="1144"/>
        <end position="1168"/>
    </location>
</feature>
<protein>
    <submittedName>
        <fullName evidence="2">Uncharacterized protein</fullName>
    </submittedName>
</protein>
<feature type="compositionally biased region" description="Acidic residues" evidence="1">
    <location>
        <begin position="1200"/>
        <end position="1225"/>
    </location>
</feature>
<feature type="compositionally biased region" description="Basic and acidic residues" evidence="1">
    <location>
        <begin position="1469"/>
        <end position="1483"/>
    </location>
</feature>
<reference evidence="2" key="1">
    <citation type="submission" date="2023-07" db="EMBL/GenBank/DDBJ databases">
        <authorList>
            <consortium name="AG Swart"/>
            <person name="Singh M."/>
            <person name="Singh A."/>
            <person name="Seah K."/>
            <person name="Emmerich C."/>
        </authorList>
    </citation>
    <scope>NUCLEOTIDE SEQUENCE</scope>
    <source>
        <strain evidence="2">DP1</strain>
    </source>
</reference>
<dbReference type="EMBL" id="CAMPGE010028903">
    <property type="protein sequence ID" value="CAI2386396.1"/>
    <property type="molecule type" value="Genomic_DNA"/>
</dbReference>
<dbReference type="SUPFAM" id="SSF50978">
    <property type="entry name" value="WD40 repeat-like"/>
    <property type="match status" value="1"/>
</dbReference>
<evidence type="ECO:0000256" key="1">
    <source>
        <dbReference type="SAM" id="MobiDB-lite"/>
    </source>
</evidence>
<feature type="compositionally biased region" description="Acidic residues" evidence="1">
    <location>
        <begin position="1321"/>
        <end position="1342"/>
    </location>
</feature>
<comment type="caution">
    <text evidence="2">The sequence shown here is derived from an EMBL/GenBank/DDBJ whole genome shotgun (WGS) entry which is preliminary data.</text>
</comment>
<feature type="compositionally biased region" description="Basic and acidic residues" evidence="1">
    <location>
        <begin position="1278"/>
        <end position="1314"/>
    </location>
</feature>
<proteinExistence type="predicted"/>
<feature type="region of interest" description="Disordered" evidence="1">
    <location>
        <begin position="1140"/>
        <end position="1362"/>
    </location>
</feature>
<feature type="compositionally biased region" description="Low complexity" evidence="1">
    <location>
        <begin position="1614"/>
        <end position="1636"/>
    </location>
</feature>
<dbReference type="InterPro" id="IPR036322">
    <property type="entry name" value="WD40_repeat_dom_sf"/>
</dbReference>
<evidence type="ECO:0000313" key="3">
    <source>
        <dbReference type="Proteomes" id="UP001295684"/>
    </source>
</evidence>
<feature type="compositionally biased region" description="Basic and acidic residues" evidence="1">
    <location>
        <begin position="1254"/>
        <end position="1266"/>
    </location>
</feature>
<feature type="region of interest" description="Disordered" evidence="1">
    <location>
        <begin position="1383"/>
        <end position="1403"/>
    </location>
</feature>
<gene>
    <name evidence="2" type="ORF">ECRASSUSDP1_LOCUS28011</name>
</gene>
<feature type="compositionally biased region" description="Polar residues" evidence="1">
    <location>
        <begin position="1512"/>
        <end position="1531"/>
    </location>
</feature>
<dbReference type="Proteomes" id="UP001295684">
    <property type="component" value="Unassembled WGS sequence"/>
</dbReference>
<feature type="compositionally biased region" description="Basic and acidic residues" evidence="1">
    <location>
        <begin position="1492"/>
        <end position="1509"/>
    </location>
</feature>
<feature type="region of interest" description="Disordered" evidence="1">
    <location>
        <begin position="1099"/>
        <end position="1123"/>
    </location>
</feature>
<evidence type="ECO:0000313" key="2">
    <source>
        <dbReference type="EMBL" id="CAI2386396.1"/>
    </source>
</evidence>
<organism evidence="2 3">
    <name type="scientific">Euplotes crassus</name>
    <dbReference type="NCBI Taxonomy" id="5936"/>
    <lineage>
        <taxon>Eukaryota</taxon>
        <taxon>Sar</taxon>
        <taxon>Alveolata</taxon>
        <taxon>Ciliophora</taxon>
        <taxon>Intramacronucleata</taxon>
        <taxon>Spirotrichea</taxon>
        <taxon>Hypotrichia</taxon>
        <taxon>Euplotida</taxon>
        <taxon>Euplotidae</taxon>
        <taxon>Moneuplotes</taxon>
    </lineage>
</organism>
<keyword evidence="3" id="KW-1185">Reference proteome</keyword>
<feature type="compositionally biased region" description="Basic residues" evidence="1">
    <location>
        <begin position="1647"/>
        <end position="1660"/>
    </location>
</feature>
<feature type="region of interest" description="Disordered" evidence="1">
    <location>
        <begin position="1564"/>
        <end position="1660"/>
    </location>
</feature>
<accession>A0AAD1Y6Q0</accession>
<name>A0AAD1Y6Q0_EUPCR</name>
<feature type="region of interest" description="Disordered" evidence="1">
    <location>
        <begin position="1431"/>
        <end position="1531"/>
    </location>
</feature>
<sequence length="1660" mass="190584">MNIDLDEVNRADVKYEVNIPYDTLLIYYQSEIQVVCLAEMKLERIIDYIPCSITSAGVHSTGVYLTSNRRRASEIFIHDRETICHPINIAVESCILAHLACEYDDEPYIVVLCADFTLKIYSARSGERIVDKKIAILAELSPISFSLSILEETKWICICVDGKTLVFVDMRDWHASYPISEHFEGIEMVMELNSRGPYCVIVWNDVESDKHTKTQSKVISLMKLPPENDEGTFDCEHHRIPVDGETDMLDCVCADDSLLILLQSGSAIKLIQFINQDPSPRFNFINEFIETKYQFIFARIIPETFYSEEDSLEAGVNVYLFFPKCQNIGIYEFHQNPELIGSIEHAEKFNEHIKLTSNRNMLKSNSRDTGSEIFNDNDISKLLKQGYLEQIGSTLLLKQPGTDGYHTNMGDLRDFIEKWSSKFESKINNVIIDSVLKYFNPEKYGSTFETKRSIMNKAEEAEKSIQSLVKLYHYILHRRILEGKEKQINLRADKLNISDISDIKMIEKRCVQIESNVRFLKYMNWFTEHDFFIGYYEKLESLQGKHKERNESKIQHYKRNFDQSIKNFILADSLFIDKIIEETVGSAGAADYRSILRSNKLTDFQYNVNNEDQVPPVALSYPLNGIEDFIILLKSTNIDKIKDYVVLYTLLDLDFPADSTPIIQLVNSLQCEDSLKEIMFYWRLESSYIDESNLQYTIKDVQGLEFIPKEWTPSVLQTLLELKHFSAMRIWQDWSQTSPNSQVVQALDPKMQKTFELMIYSLCESGKYNQAFLSLLEIEERVNPIRYKNIFKLFIGHMISNGKFEHLCSYHLSERQEDLAKEYFKSRDSGMHQIFYLSFIAARGSTLEGLKNAVKFFDKLQSESQNINSFGAEEAGILVPIVGMLIKLYAHTLPPIQKKFAFDYLKLEQGKFQIALSTKMAKENNIKMETDHDYEGSSAHFSDQGRYTPFLSRQVDDIMKSEIPKEFERSFVAPRPRDTEGKTSIIKNFPREETREAPSGMNVLEKIGMQTPKPDPKFLSIQKRDHLLDDHHHEDIVFSEQDEDISAGKATVSKWMTNLKNKNDERKNYRTQDPLISVSKENPFAKKRGYGDMDLIDSFRGRKSKNVPSSSPSQSEKEPQDFRRITKESLLAGLPDRVLNLSTKDVKQEKNEEDKEEQKSEVNSDEKYTPSSSNRDVEMDPDDGYKSSQNHNNSIKEEIEQIDIDDSENYGDQQESDIAVEDDIVVDPSPAPSSKNLDEVSGMSPSGNNISHEAFGHQEPDIHFDPDPESLIIPRKSSSSEKKSSSSEKKSSSSEKKSSSSEKKSFSREKESSRQKGNSQEGEDNINDNEANDDNEDNEDADMQPAELSSIHLSTPPKKRRMSFEMQKQNLFEFPSDQQNDYEFELLGDPNTHDPNPVGIRPRWSKANDDIELEKRKKIAKRKRIMGFLYGGNMPHLRRNTSKYKDINVGSDHSPAKDLESQQLMSSQKKNELERISSKEELSSKGSRKHRREEDKEHNEEVERDDRIYSEQVYNQNSSFNSKASNRNIGEATRSQAQAIMMEDRVTDSANLLEKVKRVVQQDNVKEQADNLDVVQEESSERSVVSGIAISSNNSQAAPPANDGEPDIVFEALSSKSGENKNSQSNGSQNQNEPSPMRTRAQAVISKNKRKKYQGKKRKF</sequence>